<proteinExistence type="predicted"/>
<keyword evidence="2 6" id="KW-0812">Transmembrane</keyword>
<organism evidence="10 11">
    <name type="scientific">Afipia broomeae ATCC 49717</name>
    <dbReference type="NCBI Taxonomy" id="883078"/>
    <lineage>
        <taxon>Bacteria</taxon>
        <taxon>Pseudomonadati</taxon>
        <taxon>Pseudomonadota</taxon>
        <taxon>Alphaproteobacteria</taxon>
        <taxon>Hyphomicrobiales</taxon>
        <taxon>Nitrobacteraceae</taxon>
        <taxon>Afipia</taxon>
    </lineage>
</organism>
<evidence type="ECO:0000256" key="5">
    <source>
        <dbReference type="ARBA" id="ARBA00023136"/>
    </source>
</evidence>
<feature type="domain" description="Thiol:disulfide interchange protein DsbD N-terminal" evidence="9">
    <location>
        <begin position="49"/>
        <end position="150"/>
    </location>
</feature>
<dbReference type="RefSeq" id="WP_006019983.1">
    <property type="nucleotide sequence ID" value="NZ_KB375282.1"/>
</dbReference>
<dbReference type="PANTHER" id="PTHR32234">
    <property type="entry name" value="THIOL:DISULFIDE INTERCHANGE PROTEIN DSBD"/>
    <property type="match status" value="1"/>
</dbReference>
<gene>
    <name evidence="10" type="ORF">HMPREF9695_01261</name>
</gene>
<keyword evidence="7" id="KW-0732">Signal</keyword>
<dbReference type="CDD" id="cd02953">
    <property type="entry name" value="DsbDgamma"/>
    <property type="match status" value="1"/>
</dbReference>
<evidence type="ECO:0000313" key="11">
    <source>
        <dbReference type="Proteomes" id="UP000001096"/>
    </source>
</evidence>
<feature type="domain" description="Cytochrome C biogenesis protein transmembrane" evidence="8">
    <location>
        <begin position="300"/>
        <end position="513"/>
    </location>
</feature>
<dbReference type="AlphaFoldDB" id="K8PN04"/>
<evidence type="ECO:0000256" key="6">
    <source>
        <dbReference type="SAM" id="Phobius"/>
    </source>
</evidence>
<dbReference type="Pfam" id="PF11412">
    <property type="entry name" value="DsbD_N"/>
    <property type="match status" value="1"/>
</dbReference>
<evidence type="ECO:0000259" key="8">
    <source>
        <dbReference type="Pfam" id="PF02683"/>
    </source>
</evidence>
<dbReference type="PANTHER" id="PTHR32234:SF3">
    <property type="entry name" value="SUPPRESSION OF COPPER SENSITIVITY PROTEIN"/>
    <property type="match status" value="1"/>
</dbReference>
<comment type="subcellular location">
    <subcellularLocation>
        <location evidence="1">Membrane</location>
        <topology evidence="1">Multi-pass membrane protein</topology>
    </subcellularLocation>
</comment>
<evidence type="ECO:0000259" key="9">
    <source>
        <dbReference type="Pfam" id="PF11412"/>
    </source>
</evidence>
<feature type="transmembrane region" description="Helical" evidence="6">
    <location>
        <begin position="459"/>
        <end position="484"/>
    </location>
</feature>
<dbReference type="SUPFAM" id="SSF52833">
    <property type="entry name" value="Thioredoxin-like"/>
    <property type="match status" value="1"/>
</dbReference>
<feature type="transmembrane region" description="Helical" evidence="6">
    <location>
        <begin position="381"/>
        <end position="405"/>
    </location>
</feature>
<dbReference type="InterPro" id="IPR003834">
    <property type="entry name" value="Cyt_c_assmbl_TM_dom"/>
</dbReference>
<feature type="transmembrane region" description="Helical" evidence="6">
    <location>
        <begin position="297"/>
        <end position="321"/>
    </location>
</feature>
<dbReference type="Pfam" id="PF13899">
    <property type="entry name" value="Thioredoxin_7"/>
    <property type="match status" value="1"/>
</dbReference>
<feature type="signal peptide" evidence="7">
    <location>
        <begin position="1"/>
        <end position="23"/>
    </location>
</feature>
<evidence type="ECO:0000256" key="7">
    <source>
        <dbReference type="SAM" id="SignalP"/>
    </source>
</evidence>
<keyword evidence="5 6" id="KW-0472">Membrane</keyword>
<feature type="transmembrane region" description="Helical" evidence="6">
    <location>
        <begin position="549"/>
        <end position="568"/>
    </location>
</feature>
<name>K8PN04_9BRAD</name>
<evidence type="ECO:0000256" key="3">
    <source>
        <dbReference type="ARBA" id="ARBA00022748"/>
    </source>
</evidence>
<dbReference type="eggNOG" id="COG4232">
    <property type="taxonomic scope" value="Bacteria"/>
</dbReference>
<feature type="transmembrane region" description="Helical" evidence="6">
    <location>
        <begin position="426"/>
        <end position="453"/>
    </location>
</feature>
<feature type="transmembrane region" description="Helical" evidence="6">
    <location>
        <begin position="496"/>
        <end position="517"/>
    </location>
</feature>
<evidence type="ECO:0000256" key="4">
    <source>
        <dbReference type="ARBA" id="ARBA00022989"/>
    </source>
</evidence>
<feature type="transmembrane region" description="Helical" evidence="6">
    <location>
        <begin position="342"/>
        <end position="361"/>
    </location>
</feature>
<keyword evidence="3" id="KW-0201">Cytochrome c-type biogenesis</keyword>
<dbReference type="EMBL" id="AGWX01000001">
    <property type="protein sequence ID" value="EKS42169.1"/>
    <property type="molecule type" value="Genomic_DNA"/>
</dbReference>
<dbReference type="InterPro" id="IPR036249">
    <property type="entry name" value="Thioredoxin-like_sf"/>
</dbReference>
<reference evidence="10 11" key="1">
    <citation type="submission" date="2012-04" db="EMBL/GenBank/DDBJ databases">
        <title>The Genome Sequence of Afipia broomeae ATCC 49717.</title>
        <authorList>
            <consortium name="The Broad Institute Genome Sequencing Platform"/>
            <person name="Earl A."/>
            <person name="Ward D."/>
            <person name="Feldgarden M."/>
            <person name="Gevers D."/>
            <person name="Huys G."/>
            <person name="Walker B."/>
            <person name="Young S.K."/>
            <person name="Zeng Q."/>
            <person name="Gargeya S."/>
            <person name="Fitzgerald M."/>
            <person name="Haas B."/>
            <person name="Abouelleil A."/>
            <person name="Alvarado L."/>
            <person name="Arachchi H.M."/>
            <person name="Berlin A."/>
            <person name="Chapman S.B."/>
            <person name="Goldberg J."/>
            <person name="Griggs A."/>
            <person name="Gujja S."/>
            <person name="Hansen M."/>
            <person name="Howarth C."/>
            <person name="Imamovic A."/>
            <person name="Larimer J."/>
            <person name="McCowen C."/>
            <person name="Montmayeur A."/>
            <person name="Murphy C."/>
            <person name="Neiman D."/>
            <person name="Pearson M."/>
            <person name="Priest M."/>
            <person name="Roberts A."/>
            <person name="Saif S."/>
            <person name="Shea T."/>
            <person name="Sisk P."/>
            <person name="Sykes S."/>
            <person name="Wortman J."/>
            <person name="Nusbaum C."/>
            <person name="Birren B."/>
        </authorList>
    </citation>
    <scope>NUCLEOTIDE SEQUENCE [LARGE SCALE GENOMIC DNA]</scope>
    <source>
        <strain evidence="10 11">ATCC 49717</strain>
    </source>
</reference>
<dbReference type="GO" id="GO:0045454">
    <property type="term" value="P:cell redox homeostasis"/>
    <property type="evidence" value="ECO:0007669"/>
    <property type="project" value="TreeGrafter"/>
</dbReference>
<dbReference type="Proteomes" id="UP000001096">
    <property type="component" value="Unassembled WGS sequence"/>
</dbReference>
<dbReference type="Gene3D" id="3.40.30.10">
    <property type="entry name" value="Glutaredoxin"/>
    <property type="match status" value="1"/>
</dbReference>
<dbReference type="InterPro" id="IPR028250">
    <property type="entry name" value="DsbDN"/>
</dbReference>
<comment type="caution">
    <text evidence="10">The sequence shown here is derived from an EMBL/GenBank/DDBJ whole genome shotgun (WGS) entry which is preliminary data.</text>
</comment>
<dbReference type="GO" id="GO:0017004">
    <property type="term" value="P:cytochrome complex assembly"/>
    <property type="evidence" value="ECO:0007669"/>
    <property type="project" value="UniProtKB-KW"/>
</dbReference>
<evidence type="ECO:0000256" key="1">
    <source>
        <dbReference type="ARBA" id="ARBA00004141"/>
    </source>
</evidence>
<keyword evidence="4 6" id="KW-1133">Transmembrane helix</keyword>
<evidence type="ECO:0000256" key="2">
    <source>
        <dbReference type="ARBA" id="ARBA00022692"/>
    </source>
</evidence>
<dbReference type="Pfam" id="PF02683">
    <property type="entry name" value="DsbD_TM"/>
    <property type="match status" value="1"/>
</dbReference>
<protein>
    <submittedName>
        <fullName evidence="10">Uncharacterized protein</fullName>
    </submittedName>
</protein>
<keyword evidence="11" id="KW-1185">Reference proteome</keyword>
<dbReference type="InterPro" id="IPR035671">
    <property type="entry name" value="DsbD_gamma"/>
</dbReference>
<dbReference type="GO" id="GO:0016020">
    <property type="term" value="C:membrane"/>
    <property type="evidence" value="ECO:0007669"/>
    <property type="project" value="UniProtKB-SubCell"/>
</dbReference>
<accession>K8PN04</accession>
<feature type="transmembrane region" description="Helical" evidence="6">
    <location>
        <begin position="523"/>
        <end position="542"/>
    </location>
</feature>
<dbReference type="HOGENOM" id="CLU_014657_1_1_5"/>
<dbReference type="eggNOG" id="COG4233">
    <property type="taxonomic scope" value="Bacteria"/>
</dbReference>
<dbReference type="PATRIC" id="fig|883078.3.peg.1295"/>
<sequence length="699" mass="72845">MRHFVFRAMVALALISAVPEAQGQPFVQAVTQKPDIKADLLTGSSEAGKPDVTWIGVRVDLGPGWKTYWKSPGDAGLPTEFDWSGSSNVVSTEVNWPAPSRLSILGFESVGYTHEVLFPVKIKVRELGIETRIRLKLAVYACSTICVREELVLAGTIQPGASGHSQTTIDTWRSRVPQPTSNVLSVLSVERSPTGPASLKVEIASSKPLNAPDAFIESDPALSGDKPVVTFEHGNRATLTVNLPGETAESIRTRTVTATIVSDGAAVLAVSPAPQANGGTGATSPVDQPASDIPGGMFALIGIALVGGFILNLMPCVFPVLSLKLLSFIHGSAADRGQVRRGFAATAAGVLVSFLLLAGGLAGMKAAGASVGWGIQFQQPWFLGGMAVVLVLFAADQFGLFSLPVSSGFLTRVSGIAGGSSTTSHFLSGFVATLLATPCSAPLVGTAVGFALSQGTAEIFAIFTALGVGMASPYLLVVAVPAMANVIPRPGPWLAYVKRIFGVALVATAGWLLLVLGEVAGRSFAISLGATLMLGLAALSLLKGAPLKMVATATGTIGLIVAVLAVFAQSQTRNPTEIPWRTFSNSDLHALVGAGRTVFVDVTADWCIACKINKALVIDRQEVAGRLSSDVVPMRADWTRPDTEIAQFMREHGRFGIPFNIVFGPRAPDGIALSEILSTSSVSAAFNEAAAVSKPPSQK</sequence>
<evidence type="ECO:0000313" key="10">
    <source>
        <dbReference type="EMBL" id="EKS42169.1"/>
    </source>
</evidence>
<dbReference type="GO" id="GO:0015035">
    <property type="term" value="F:protein-disulfide reductase activity"/>
    <property type="evidence" value="ECO:0007669"/>
    <property type="project" value="TreeGrafter"/>
</dbReference>
<feature type="chain" id="PRO_5003922325" evidence="7">
    <location>
        <begin position="24"/>
        <end position="699"/>
    </location>
</feature>